<dbReference type="RefSeq" id="WP_025065355.1">
    <property type="nucleotide sequence ID" value="NZ_CP013195.1"/>
</dbReference>
<dbReference type="EMBL" id="CP013195">
    <property type="protein sequence ID" value="ALO49732.1"/>
    <property type="molecule type" value="Genomic_DNA"/>
</dbReference>
<dbReference type="Proteomes" id="UP000056252">
    <property type="component" value="Chromosome"/>
</dbReference>
<name>A0A0S2KNU1_9BACT</name>
<dbReference type="AlphaFoldDB" id="A0A0S2KNU1"/>
<evidence type="ECO:0008006" key="3">
    <source>
        <dbReference type="Google" id="ProtNLM"/>
    </source>
</evidence>
<dbReference type="InterPro" id="IPR016181">
    <property type="entry name" value="Acyl_CoA_acyltransferase"/>
</dbReference>
<evidence type="ECO:0000313" key="1">
    <source>
        <dbReference type="EMBL" id="ALO49732.1"/>
    </source>
</evidence>
<dbReference type="STRING" id="76123.AS203_12120"/>
<dbReference type="OrthoDB" id="9806005at2"/>
<protein>
    <recommendedName>
        <fullName evidence="3">N-acetyltransferase</fullName>
    </recommendedName>
</protein>
<sequence>MSSITIKTVKTKKDLGTFIDFHYDLYKGNPYDAPNLFSEEMNTLRRDKNAAFDFCESEYFLAYKGNRLVGRIAAIINHRANEKWKRNSVRFGWIDFIDEEAVSRALLKAVEDYGLQHGMDEIVGPLGFTDMDPEGMLTFGFDQLGTMPTIYNYDYYPRHIENAGGFVVDTNYVENKLYVPKEIPEKYAKIAEIVGERYGLCVKKLTKKEIFEEGYGFKIFEIINETYKDLYGYSQLSERQIKQYINMYFPLADLNLITLVEDRSAGNKLVGVGISIPSLTRALQKCRRGRLWPFGWWHVLRAIKFHKTKVVDLLLIGVLPEYRPKGVNALILADLIPYYQAYGFEWGETQVEMETNFTVQSQWGALEPVQHKRRACYRKPLKKGEIE</sequence>
<dbReference type="eggNOG" id="COG0456">
    <property type="taxonomic scope" value="Bacteria"/>
</dbReference>
<organism evidence="1 2">
    <name type="scientific">Hoylesella enoeca</name>
    <dbReference type="NCBI Taxonomy" id="76123"/>
    <lineage>
        <taxon>Bacteria</taxon>
        <taxon>Pseudomonadati</taxon>
        <taxon>Bacteroidota</taxon>
        <taxon>Bacteroidia</taxon>
        <taxon>Bacteroidales</taxon>
        <taxon>Prevotellaceae</taxon>
        <taxon>Hoylesella</taxon>
    </lineage>
</organism>
<proteinExistence type="predicted"/>
<dbReference type="PANTHER" id="PTHR41368:SF1">
    <property type="entry name" value="PROTEIN YGHO"/>
    <property type="match status" value="1"/>
</dbReference>
<dbReference type="PANTHER" id="PTHR41368">
    <property type="entry name" value="PROTEIN YGHO"/>
    <property type="match status" value="1"/>
</dbReference>
<reference evidence="2" key="1">
    <citation type="submission" date="2015-11" db="EMBL/GenBank/DDBJ databases">
        <authorList>
            <person name="Holder M.E."/>
            <person name="Ajami N.J."/>
            <person name="Petrosino J.F."/>
        </authorList>
    </citation>
    <scope>NUCLEOTIDE SEQUENCE [LARGE SCALE GENOMIC DNA]</scope>
    <source>
        <strain evidence="2">F0113</strain>
    </source>
</reference>
<evidence type="ECO:0000313" key="2">
    <source>
        <dbReference type="Proteomes" id="UP000056252"/>
    </source>
</evidence>
<dbReference type="SUPFAM" id="SSF55729">
    <property type="entry name" value="Acyl-CoA N-acyltransferases (Nat)"/>
    <property type="match status" value="1"/>
</dbReference>
<keyword evidence="2" id="KW-1185">Reference proteome</keyword>
<dbReference type="KEGG" id="peo:AS203_12120"/>
<accession>A0A0S2KNU1</accession>
<dbReference type="InterPro" id="IPR039968">
    <property type="entry name" value="BcerS-like"/>
</dbReference>
<gene>
    <name evidence="1" type="ORF">AS203_12120</name>
</gene>